<dbReference type="GO" id="GO:0005739">
    <property type="term" value="C:mitochondrion"/>
    <property type="evidence" value="ECO:0007669"/>
    <property type="project" value="TreeGrafter"/>
</dbReference>
<dbReference type="GO" id="GO:0006071">
    <property type="term" value="P:glycerol metabolic process"/>
    <property type="evidence" value="ECO:0007669"/>
    <property type="project" value="TreeGrafter"/>
</dbReference>
<dbReference type="SUPFAM" id="SSF53067">
    <property type="entry name" value="Actin-like ATPase domain"/>
    <property type="match status" value="2"/>
</dbReference>
<evidence type="ECO:0000313" key="6">
    <source>
        <dbReference type="Proteomes" id="UP000593567"/>
    </source>
</evidence>
<keyword evidence="6" id="KW-1185">Reference proteome</keyword>
<evidence type="ECO:0000259" key="4">
    <source>
        <dbReference type="Pfam" id="PF00370"/>
    </source>
</evidence>
<sequence>MINNTSKLKSRLKEKKVMFGTVDTWLLWKLSGERVWATDRASASGTLMYDTFQNMWSSMILSLVGIPMHILPPIVDTSGQIGVVDESIFGTEIPITGLVGDQQASLFGHCCFKPGDMKLTLGTGSFLNVNIGSKPLASITGIYPLVAWDIKNSITFTAEASSITVGTCIDWLKSTGIIQDVSSTSDIAKSVPDTNGCYFVPAFAGLPVCALFTSLLPPKQNFLASFLSCLKYSNQKLFI</sequence>
<evidence type="ECO:0000256" key="1">
    <source>
        <dbReference type="ARBA" id="ARBA00009156"/>
    </source>
</evidence>
<dbReference type="AlphaFoldDB" id="A0A7J7ITZ0"/>
<evidence type="ECO:0000256" key="2">
    <source>
        <dbReference type="ARBA" id="ARBA00022679"/>
    </source>
</evidence>
<dbReference type="PANTHER" id="PTHR10196">
    <property type="entry name" value="SUGAR KINASE"/>
    <property type="match status" value="1"/>
</dbReference>
<dbReference type="InterPro" id="IPR043129">
    <property type="entry name" value="ATPase_NBD"/>
</dbReference>
<comment type="similarity">
    <text evidence="1">Belongs to the FGGY kinase family.</text>
</comment>
<evidence type="ECO:0000313" key="5">
    <source>
        <dbReference type="EMBL" id="KAF6017393.1"/>
    </source>
</evidence>
<accession>A0A7J7ITZ0</accession>
<dbReference type="Pfam" id="PF00370">
    <property type="entry name" value="FGGY_N"/>
    <property type="match status" value="1"/>
</dbReference>
<dbReference type="GO" id="GO:0046167">
    <property type="term" value="P:glycerol-3-phosphate biosynthetic process"/>
    <property type="evidence" value="ECO:0007669"/>
    <property type="project" value="TreeGrafter"/>
</dbReference>
<dbReference type="InterPro" id="IPR018484">
    <property type="entry name" value="FGGY_N"/>
</dbReference>
<organism evidence="5 6">
    <name type="scientific">Bugula neritina</name>
    <name type="common">Brown bryozoan</name>
    <name type="synonym">Sertularia neritina</name>
    <dbReference type="NCBI Taxonomy" id="10212"/>
    <lineage>
        <taxon>Eukaryota</taxon>
        <taxon>Metazoa</taxon>
        <taxon>Spiralia</taxon>
        <taxon>Lophotrochozoa</taxon>
        <taxon>Bryozoa</taxon>
        <taxon>Gymnolaemata</taxon>
        <taxon>Cheilostomatida</taxon>
        <taxon>Flustrina</taxon>
        <taxon>Buguloidea</taxon>
        <taxon>Bugulidae</taxon>
        <taxon>Bugula</taxon>
    </lineage>
</organism>
<dbReference type="EMBL" id="VXIV02003404">
    <property type="protein sequence ID" value="KAF6017393.1"/>
    <property type="molecule type" value="Genomic_DNA"/>
</dbReference>
<dbReference type="Proteomes" id="UP000593567">
    <property type="component" value="Unassembled WGS sequence"/>
</dbReference>
<keyword evidence="3" id="KW-0418">Kinase</keyword>
<gene>
    <name evidence="5" type="ORF">EB796_024307</name>
</gene>
<dbReference type="OrthoDB" id="6278781at2759"/>
<dbReference type="GO" id="GO:0016301">
    <property type="term" value="F:kinase activity"/>
    <property type="evidence" value="ECO:0007669"/>
    <property type="project" value="UniProtKB-KW"/>
</dbReference>
<name>A0A7J7ITZ0_BUGNE</name>
<dbReference type="PANTHER" id="PTHR10196:SF68">
    <property type="entry name" value="GLYCEROL KINASE 5-RELATED"/>
    <property type="match status" value="1"/>
</dbReference>
<keyword evidence="2" id="KW-0808">Transferase</keyword>
<dbReference type="GO" id="GO:0006641">
    <property type="term" value="P:triglyceride metabolic process"/>
    <property type="evidence" value="ECO:0007669"/>
    <property type="project" value="TreeGrafter"/>
</dbReference>
<comment type="caution">
    <text evidence="5">The sequence shown here is derived from an EMBL/GenBank/DDBJ whole genome shotgun (WGS) entry which is preliminary data.</text>
</comment>
<proteinExistence type="inferred from homology"/>
<feature type="domain" description="Carbohydrate kinase FGGY N-terminal" evidence="4">
    <location>
        <begin position="14"/>
        <end position="108"/>
    </location>
</feature>
<protein>
    <submittedName>
        <fullName evidence="5">GK5</fullName>
    </submittedName>
</protein>
<evidence type="ECO:0000256" key="3">
    <source>
        <dbReference type="ARBA" id="ARBA00022777"/>
    </source>
</evidence>
<dbReference type="Gene3D" id="3.30.420.40">
    <property type="match status" value="2"/>
</dbReference>
<reference evidence="5" key="1">
    <citation type="submission" date="2020-06" db="EMBL/GenBank/DDBJ databases">
        <title>Draft genome of Bugula neritina, a colonial animal packing powerful symbionts and potential medicines.</title>
        <authorList>
            <person name="Rayko M."/>
        </authorList>
    </citation>
    <scope>NUCLEOTIDE SEQUENCE [LARGE SCALE GENOMIC DNA]</scope>
    <source>
        <strain evidence="5">Kwan_BN1</strain>
    </source>
</reference>